<name>A0AAV5N7H1_9GAMM</name>
<protein>
    <submittedName>
        <fullName evidence="1">Uncharacterized protein</fullName>
    </submittedName>
</protein>
<dbReference type="Proteomes" id="UP001058124">
    <property type="component" value="Unassembled WGS sequence"/>
</dbReference>
<evidence type="ECO:0000313" key="2">
    <source>
        <dbReference type="Proteomes" id="UP001058124"/>
    </source>
</evidence>
<reference evidence="1" key="1">
    <citation type="submission" date="2022-06" db="EMBL/GenBank/DDBJ databases">
        <title>Draft genome sequences of Leminorella grimontii str. JCM5902.</title>
        <authorList>
            <person name="Wakabayashi Y."/>
            <person name="Kojima K."/>
        </authorList>
    </citation>
    <scope>NUCLEOTIDE SEQUENCE</scope>
    <source>
        <strain evidence="1">JCM 5902</strain>
    </source>
</reference>
<comment type="caution">
    <text evidence="1">The sequence shown here is derived from an EMBL/GenBank/DDBJ whole genome shotgun (WGS) entry which is preliminary data.</text>
</comment>
<dbReference type="RefSeq" id="WP_154656333.1">
    <property type="nucleotide sequence ID" value="NZ_BRLH01000015.1"/>
</dbReference>
<gene>
    <name evidence="1" type="ORF">SOASR030_35350</name>
</gene>
<sequence length="48" mass="5667">MIYNKFDACIFDFSHGREPDDYWHDGAILEAAESLKNFTKDDWEALLK</sequence>
<proteinExistence type="predicted"/>
<dbReference type="AlphaFoldDB" id="A0AAV5N7H1"/>
<accession>A0AAV5N7H1</accession>
<evidence type="ECO:0000313" key="1">
    <source>
        <dbReference type="EMBL" id="GKX57423.1"/>
    </source>
</evidence>
<keyword evidence="2" id="KW-1185">Reference proteome</keyword>
<dbReference type="EMBL" id="BRLH01000015">
    <property type="protein sequence ID" value="GKX57423.1"/>
    <property type="molecule type" value="Genomic_DNA"/>
</dbReference>
<organism evidence="1 2">
    <name type="scientific">Leminorella grimontii</name>
    <dbReference type="NCBI Taxonomy" id="82981"/>
    <lineage>
        <taxon>Bacteria</taxon>
        <taxon>Pseudomonadati</taxon>
        <taxon>Pseudomonadota</taxon>
        <taxon>Gammaproteobacteria</taxon>
        <taxon>Enterobacterales</taxon>
        <taxon>Budviciaceae</taxon>
        <taxon>Leminorella</taxon>
    </lineage>
</organism>